<dbReference type="Gene3D" id="3.80.10.10">
    <property type="entry name" value="Ribonuclease Inhibitor"/>
    <property type="match status" value="1"/>
</dbReference>
<evidence type="ECO:0000313" key="2">
    <source>
        <dbReference type="Proteomes" id="UP001383192"/>
    </source>
</evidence>
<keyword evidence="2" id="KW-1185">Reference proteome</keyword>
<gene>
    <name evidence="1" type="ORF">VNI00_004326</name>
</gene>
<evidence type="ECO:0008006" key="3">
    <source>
        <dbReference type="Google" id="ProtNLM"/>
    </source>
</evidence>
<accession>A0AAW0DQ67</accession>
<comment type="caution">
    <text evidence="1">The sequence shown here is derived from an EMBL/GenBank/DDBJ whole genome shotgun (WGS) entry which is preliminary data.</text>
</comment>
<dbReference type="EMBL" id="JAYKXP010000011">
    <property type="protein sequence ID" value="KAK7053005.1"/>
    <property type="molecule type" value="Genomic_DNA"/>
</dbReference>
<dbReference type="Proteomes" id="UP001383192">
    <property type="component" value="Unassembled WGS sequence"/>
</dbReference>
<organism evidence="1 2">
    <name type="scientific">Paramarasmius palmivorus</name>
    <dbReference type="NCBI Taxonomy" id="297713"/>
    <lineage>
        <taxon>Eukaryota</taxon>
        <taxon>Fungi</taxon>
        <taxon>Dikarya</taxon>
        <taxon>Basidiomycota</taxon>
        <taxon>Agaricomycotina</taxon>
        <taxon>Agaricomycetes</taxon>
        <taxon>Agaricomycetidae</taxon>
        <taxon>Agaricales</taxon>
        <taxon>Marasmiineae</taxon>
        <taxon>Marasmiaceae</taxon>
        <taxon>Paramarasmius</taxon>
    </lineage>
</organism>
<protein>
    <recommendedName>
        <fullName evidence="3">F-box domain-containing protein</fullName>
    </recommendedName>
</protein>
<dbReference type="AlphaFoldDB" id="A0AAW0DQ67"/>
<dbReference type="InterPro" id="IPR032675">
    <property type="entry name" value="LRR_dom_sf"/>
</dbReference>
<name>A0AAW0DQ67_9AGAR</name>
<proteinExistence type="predicted"/>
<evidence type="ECO:0000313" key="1">
    <source>
        <dbReference type="EMBL" id="KAK7053005.1"/>
    </source>
</evidence>
<sequence>MSPTTTISPTTALPVELWDTVIDFCHSDRESLLSCSLVRKSWIPCARLHLFELMGPVELFLEASDDPDISLLLESPRCTIGPYLTQLRVGFLIYDPDKRAERQERFWRILTSTSGLALESLQLDILFPLSTSKAFTAATSTLTSLKIHGCIGRVSDASCRVRQVLELISSMRRLENLELSIESVRDLSSPILPEVGDVATTTILSLPRLRTLSLREPSTFNAVLPWLSVPDMIQLPNLSRVELHMADAAIPNVHVIQLFLDTACSLTVQEMYFKLMWTSFPALDLSRFQALHSVEFHAISPPAPPATPDILIHIAETIYTRSKGTPVQIRYASAGLDFSPPRLSGVEWVKLSDDAGC</sequence>
<reference evidence="1 2" key="1">
    <citation type="submission" date="2024-01" db="EMBL/GenBank/DDBJ databases">
        <title>A draft genome for a cacao thread blight-causing isolate of Paramarasmius palmivorus.</title>
        <authorList>
            <person name="Baruah I.K."/>
            <person name="Bukari Y."/>
            <person name="Amoako-Attah I."/>
            <person name="Meinhardt L.W."/>
            <person name="Bailey B.A."/>
            <person name="Cohen S.P."/>
        </authorList>
    </citation>
    <scope>NUCLEOTIDE SEQUENCE [LARGE SCALE GENOMIC DNA]</scope>
    <source>
        <strain evidence="1 2">GH-12</strain>
    </source>
</reference>